<comment type="caution">
    <text evidence="2">The sequence shown here is derived from an EMBL/GenBank/DDBJ whole genome shotgun (WGS) entry which is preliminary data.</text>
</comment>
<feature type="region of interest" description="Disordered" evidence="1">
    <location>
        <begin position="303"/>
        <end position="322"/>
    </location>
</feature>
<reference evidence="2 3" key="1">
    <citation type="submission" date="2020-08" db="EMBL/GenBank/DDBJ databases">
        <title>Genomic Encyclopedia of Type Strains, Phase III (KMG-III): the genomes of soil and plant-associated and newly described type strains.</title>
        <authorList>
            <person name="Whitman W."/>
        </authorList>
    </citation>
    <scope>NUCLEOTIDE SEQUENCE [LARGE SCALE GENOMIC DNA]</scope>
    <source>
        <strain evidence="2 3">CECT 8075</strain>
    </source>
</reference>
<proteinExistence type="predicted"/>
<dbReference type="Proteomes" id="UP000536179">
    <property type="component" value="Unassembled WGS sequence"/>
</dbReference>
<evidence type="ECO:0000313" key="3">
    <source>
        <dbReference type="Proteomes" id="UP000536179"/>
    </source>
</evidence>
<name>A0A7W5H6I8_9BACT</name>
<dbReference type="EMBL" id="JACHXU010000011">
    <property type="protein sequence ID" value="MBB3207519.1"/>
    <property type="molecule type" value="Genomic_DNA"/>
</dbReference>
<feature type="region of interest" description="Disordered" evidence="1">
    <location>
        <begin position="548"/>
        <end position="568"/>
    </location>
</feature>
<feature type="compositionally biased region" description="Low complexity" evidence="1">
    <location>
        <begin position="83"/>
        <end position="92"/>
    </location>
</feature>
<evidence type="ECO:0000256" key="1">
    <source>
        <dbReference type="SAM" id="MobiDB-lite"/>
    </source>
</evidence>
<protein>
    <submittedName>
        <fullName evidence="2">Uncharacterized protein</fullName>
    </submittedName>
</protein>
<dbReference type="RefSeq" id="WP_184305855.1">
    <property type="nucleotide sequence ID" value="NZ_JACHXU010000011.1"/>
</dbReference>
<sequence length="1141" mass="122558">MPLFAECCVIIPCSTIEDFPSRLDPAGARSLLGGLTAVWHPRLIAATRRTPTWHRSDDLPPAVSVSSDYLETSESGSRETSESGETTDSGETAALDDVGSADASESQTAGNDTPVRLLVVPEVCVTTLPSELREAVDADAISHHTPLDGDGREVRIRVSGRGDALEKIASAVAMIAELNGADAAATSLANASGTVESSVWTDLTPSETTICEHDFFALGYTWWQTQVLTRRLRYTSNLDHLHFENRLVDAATAFVDGRTKEATEALHDCYDALAEERDHYFSSDPALIDLTLLTPGTVDRWLDVRRPSTPESSTTDCSEQRTKLATPQNILVDESVADAIASGPAERRERFADCLKRDTQAASDAPPGEQGDTCCDSVGWVGGGPASDFSFDEHSIASAEQRIADAVRAVRDVGPIPLKVYGRLGGGIAGEWVPAIAAAGFDGIVPIDFLNGRGFDDESKVLLGEGDHEVEALTAKPIDADDESSFLTLSTRLGEAIDRGEIATALMVHWPGGGCDSFHDVRRAASWSLCLGRLWRMADYFTDGERPYHHGSSPKATPSVSETLADAERRRERLQEDLRSQSAKNLLGFAALVDPATTLKAIGSTDEPLGVLPQVASSLGFQVDATAIDVGRSASNALLIHPSYPAARTAVYVAGKVSPNAASVFDASTSGTGTDLIVDVPAWGFSVVGPAVKRQATDGEGKSTSSLQKITRWLTGGSRRIVNENRLSNEFMEVSIHREHGGIEGVYSGAGRGNRFSTRLLLAPVAKIAADSSADTAASQWATKCDQFRTLHDSPGSAVIDLSGTFERSADSVKNVADTSEVNAPKRWQAQYRLERGSRRLLYRVRFLPGANGATTIADAWKLNPVLRVATAEATPIVRAILREKLVRTSARAFQSSLGYVIDEDERTTLVASESATIHRRSGDRFFDSLLSLASAENVPESHASQVWGEKTDSTPGNEPWSQWQSFAFGFDVRHPVASAKSFAMGDPVPNVPVLAKNGSLGSAPTRGWLIHPSPATLDVQVVDVGRVGAEQTTANDKDASTGKKGQPREFMALHLRVIQTASRGAAASLRFCRDVHSVHEVSSLSRPFRKDAGIGELTMDRLNEISNPESIGHEEDRVRWSQPSHGVVHMVVLFAIGEQA</sequence>
<feature type="region of interest" description="Disordered" evidence="1">
    <location>
        <begin position="51"/>
        <end position="113"/>
    </location>
</feature>
<dbReference type="AlphaFoldDB" id="A0A7W5H6I8"/>
<organism evidence="2 3">
    <name type="scientific">Aporhodopirellula rubra</name>
    <dbReference type="NCBI Taxonomy" id="980271"/>
    <lineage>
        <taxon>Bacteria</taxon>
        <taxon>Pseudomonadati</taxon>
        <taxon>Planctomycetota</taxon>
        <taxon>Planctomycetia</taxon>
        <taxon>Pirellulales</taxon>
        <taxon>Pirellulaceae</taxon>
        <taxon>Aporhodopirellula</taxon>
    </lineage>
</organism>
<gene>
    <name evidence="2" type="ORF">FHS27_003344</name>
</gene>
<keyword evidence="3" id="KW-1185">Reference proteome</keyword>
<evidence type="ECO:0000313" key="2">
    <source>
        <dbReference type="EMBL" id="MBB3207519.1"/>
    </source>
</evidence>
<accession>A0A7W5H6I8</accession>
<feature type="compositionally biased region" description="Polar residues" evidence="1">
    <location>
        <begin position="309"/>
        <end position="322"/>
    </location>
</feature>